<proteinExistence type="predicted"/>
<dbReference type="AlphaFoldDB" id="A0AAN5LEP2"/>
<dbReference type="EMBL" id="DACSEO010000223">
    <property type="protein sequence ID" value="HAT1685468.1"/>
    <property type="molecule type" value="Genomic_DNA"/>
</dbReference>
<dbReference type="SUPFAM" id="SSF47413">
    <property type="entry name" value="lambda repressor-like DNA-binding domains"/>
    <property type="match status" value="1"/>
</dbReference>
<dbReference type="Proteomes" id="UP000856143">
    <property type="component" value="Unassembled WGS sequence"/>
</dbReference>
<comment type="caution">
    <text evidence="1">The sequence shown here is derived from an EMBL/GenBank/DDBJ whole genome shotgun (WGS) entry which is preliminary data.</text>
</comment>
<reference evidence="1" key="2">
    <citation type="submission" date="2020-11" db="EMBL/GenBank/DDBJ databases">
        <authorList>
            <consortium name="NCBI Pathogen Detection Project"/>
        </authorList>
    </citation>
    <scope>NUCLEOTIDE SEQUENCE</scope>
    <source>
        <strain evidence="1">R404</strain>
    </source>
</reference>
<name>A0AAN5LEP2_KLEOX</name>
<sequence>MATLKVISAQHNVKCPGQTESPADEMRRDVLLNQLREELNASQSELAAAMGMKSSVRPDTELPDNDPRLSALKRYVNASGGDLRIEVTLPTGRRVVFHI</sequence>
<dbReference type="GO" id="GO:0003677">
    <property type="term" value="F:DNA binding"/>
    <property type="evidence" value="ECO:0007669"/>
    <property type="project" value="InterPro"/>
</dbReference>
<evidence type="ECO:0000313" key="2">
    <source>
        <dbReference type="Proteomes" id="UP000856143"/>
    </source>
</evidence>
<reference evidence="1" key="1">
    <citation type="journal article" date="2018" name="Genome Biol.">
        <title>SKESA: strategic k-mer extension for scrupulous assemblies.</title>
        <authorList>
            <person name="Souvorov A."/>
            <person name="Agarwala R."/>
            <person name="Lipman D.J."/>
        </authorList>
    </citation>
    <scope>NUCLEOTIDE SEQUENCE</scope>
    <source>
        <strain evidence="1">R404</strain>
    </source>
</reference>
<dbReference type="InterPro" id="IPR010982">
    <property type="entry name" value="Lambda_DNA-bd_dom_sf"/>
</dbReference>
<accession>A0AAN5LEP2</accession>
<organism evidence="1 2">
    <name type="scientific">Klebsiella oxytoca</name>
    <dbReference type="NCBI Taxonomy" id="571"/>
    <lineage>
        <taxon>Bacteria</taxon>
        <taxon>Pseudomonadati</taxon>
        <taxon>Pseudomonadota</taxon>
        <taxon>Gammaproteobacteria</taxon>
        <taxon>Enterobacterales</taxon>
        <taxon>Enterobacteriaceae</taxon>
        <taxon>Klebsiella/Raoultella group</taxon>
        <taxon>Klebsiella</taxon>
    </lineage>
</organism>
<protein>
    <submittedName>
        <fullName evidence="1">Transcriptional regulator</fullName>
    </submittedName>
</protein>
<gene>
    <name evidence="1" type="ORF">I8Y21_006338</name>
</gene>
<evidence type="ECO:0000313" key="1">
    <source>
        <dbReference type="EMBL" id="HAT1685468.1"/>
    </source>
</evidence>